<dbReference type="SUPFAM" id="SSF51690">
    <property type="entry name" value="Nicotinate/Quinolinate PRTase C-terminal domain-like"/>
    <property type="match status" value="1"/>
</dbReference>
<evidence type="ECO:0000256" key="4">
    <source>
        <dbReference type="ARBA" id="ARBA00022553"/>
    </source>
</evidence>
<dbReference type="PANTHER" id="PTHR11098">
    <property type="entry name" value="NICOTINATE PHOSPHORIBOSYLTRANSFERASE"/>
    <property type="match status" value="1"/>
</dbReference>
<evidence type="ECO:0000313" key="12">
    <source>
        <dbReference type="Proteomes" id="UP000263619"/>
    </source>
</evidence>
<sequence length="398" mass="46554">MNNSSFIVSSLLDNDFYKFTMQNAVIKLFPLVKAKYEFINRGKHSFPKDFAKILKENLNKMAYLKLSNEERIYLEKYCPYLDSSYLDFLNKYQYNPKEVNIFQKGENIQMHIEGLWSSTILWEVPIMSIISELYYKLTTGVQNISEKKITNITKEKLKKYKKLQVKIGEYGTRRRYSYKVHKLVLKILKEEGPPFFIGSSNVHLSHILSIKPIGTQAHEWVMFHAAKYGFNIADRIAMENWLNIYKGKLGIALSDTYTSPVFFKNFNKRLSNIFKGVRHDSGDPIFFTKEIIKHYKKFKINPIRKKIIFSDNLNPCKVAYISSFCKKKINTCFGIGTNFTNDIGVPSMNIVIKMVKTFFGKKWKSVVKLSNVQEKSTGKKNMIFFAKKILKIRNNFYS</sequence>
<evidence type="ECO:0000259" key="9">
    <source>
        <dbReference type="Pfam" id="PF04095"/>
    </source>
</evidence>
<feature type="domain" description="Nicotinate phosphoribosyltransferase N-terminal" evidence="10">
    <location>
        <begin position="12"/>
        <end position="131"/>
    </location>
</feature>
<dbReference type="NCBIfam" id="NF003704">
    <property type="entry name" value="PRK05321.1"/>
    <property type="match status" value="1"/>
</dbReference>
<dbReference type="GO" id="GO:0005829">
    <property type="term" value="C:cytosol"/>
    <property type="evidence" value="ECO:0007669"/>
    <property type="project" value="TreeGrafter"/>
</dbReference>
<dbReference type="HAMAP" id="MF_00570">
    <property type="entry name" value="NAPRTase"/>
    <property type="match status" value="1"/>
</dbReference>
<comment type="function">
    <text evidence="7 8">Catalyzes the synthesis of beta-nicotinate D-ribonucleotide from nicotinate and 5-phospho-D-ribose 1-phosphate at the expense of ATP.</text>
</comment>
<evidence type="ECO:0000256" key="3">
    <source>
        <dbReference type="ARBA" id="ARBA00013236"/>
    </source>
</evidence>
<feature type="domain" description="Nicotinate/nicotinamide phosphoribosyltransferase" evidence="9">
    <location>
        <begin position="166"/>
        <end position="382"/>
    </location>
</feature>
<dbReference type="InterPro" id="IPR006406">
    <property type="entry name" value="Nic_PRibTrfase"/>
</dbReference>
<keyword evidence="11" id="KW-0808">Transferase</keyword>
<comment type="PTM">
    <text evidence="7 8">Transiently phosphorylated on a His residue during the reaction cycle. Phosphorylation strongly increases the affinity for substrates and increases the rate of nicotinate D-ribonucleotide production. Dephosphorylation regenerates the low-affinity form of the enzyme, leading to product release.</text>
</comment>
<dbReference type="InterPro" id="IPR007229">
    <property type="entry name" value="Nic_PRibTrfase-Fam"/>
</dbReference>
<evidence type="ECO:0000256" key="7">
    <source>
        <dbReference type="HAMAP-Rule" id="MF_00570"/>
    </source>
</evidence>
<reference evidence="11 12" key="1">
    <citation type="submission" date="2014-06" db="EMBL/GenBank/DDBJ databases">
        <title>Genome sequence of the intracellular symbiont Blattabacterium cuenoti, strain STAT from the wood feeding cockroach Salganea taiwanensis taiwanensis.</title>
        <authorList>
            <person name="Kinjo Y."/>
            <person name="Ohkuma M."/>
            <person name="Tokuda G."/>
        </authorList>
    </citation>
    <scope>NUCLEOTIDE SEQUENCE [LARGE SCALE GENOMIC DNA]</scope>
    <source>
        <strain evidence="11 12">STAT</strain>
    </source>
</reference>
<dbReference type="Gene3D" id="3.20.140.10">
    <property type="entry name" value="nicotinate phosphoribosyltransferase"/>
    <property type="match status" value="1"/>
</dbReference>
<dbReference type="SUPFAM" id="SSF54675">
    <property type="entry name" value="Nicotinate/Quinolinate PRTase N-terminal domain-like"/>
    <property type="match status" value="1"/>
</dbReference>
<keyword evidence="4 7" id="KW-0597">Phosphoprotein</keyword>
<dbReference type="GO" id="GO:0016757">
    <property type="term" value="F:glycosyltransferase activity"/>
    <property type="evidence" value="ECO:0007669"/>
    <property type="project" value="UniProtKB-KW"/>
</dbReference>
<comment type="catalytic activity">
    <reaction evidence="7 8">
        <text>5-phospho-alpha-D-ribose 1-diphosphate + nicotinate + ATP + H2O = nicotinate beta-D-ribonucleotide + ADP + phosphate + diphosphate</text>
        <dbReference type="Rhea" id="RHEA:36163"/>
        <dbReference type="ChEBI" id="CHEBI:15377"/>
        <dbReference type="ChEBI" id="CHEBI:30616"/>
        <dbReference type="ChEBI" id="CHEBI:32544"/>
        <dbReference type="ChEBI" id="CHEBI:33019"/>
        <dbReference type="ChEBI" id="CHEBI:43474"/>
        <dbReference type="ChEBI" id="CHEBI:57502"/>
        <dbReference type="ChEBI" id="CHEBI:58017"/>
        <dbReference type="ChEBI" id="CHEBI:456216"/>
        <dbReference type="EC" id="6.3.4.21"/>
    </reaction>
</comment>
<keyword evidence="11" id="KW-0328">Glycosyltransferase</keyword>
<evidence type="ECO:0000256" key="1">
    <source>
        <dbReference type="ARBA" id="ARBA00004952"/>
    </source>
</evidence>
<evidence type="ECO:0000256" key="5">
    <source>
        <dbReference type="ARBA" id="ARBA00022598"/>
    </source>
</evidence>
<dbReference type="RefSeq" id="WP_119305602.1">
    <property type="nucleotide sequence ID" value="NZ_AP014608.1"/>
</dbReference>
<organism evidence="11 12">
    <name type="scientific">Blattabacterium cuenoti STAT</name>
    <dbReference type="NCBI Taxonomy" id="1457030"/>
    <lineage>
        <taxon>Bacteria</taxon>
        <taxon>Pseudomonadati</taxon>
        <taxon>Bacteroidota</taxon>
        <taxon>Flavobacteriia</taxon>
        <taxon>Flavobacteriales</taxon>
        <taxon>Blattabacteriaceae</taxon>
        <taxon>Blattabacterium</taxon>
    </lineage>
</organism>
<evidence type="ECO:0000259" key="10">
    <source>
        <dbReference type="Pfam" id="PF17767"/>
    </source>
</evidence>
<dbReference type="Pfam" id="PF17767">
    <property type="entry name" value="NAPRTase_N"/>
    <property type="match status" value="1"/>
</dbReference>
<dbReference type="Pfam" id="PF04095">
    <property type="entry name" value="NAPRTase"/>
    <property type="match status" value="1"/>
</dbReference>
<evidence type="ECO:0000256" key="2">
    <source>
        <dbReference type="ARBA" id="ARBA00010897"/>
    </source>
</evidence>
<dbReference type="GO" id="GO:0004516">
    <property type="term" value="F:nicotinate phosphoribosyltransferase activity"/>
    <property type="evidence" value="ECO:0007669"/>
    <property type="project" value="UniProtKB-UniRule"/>
</dbReference>
<dbReference type="InterPro" id="IPR041525">
    <property type="entry name" value="N/Namide_PRibTrfase"/>
</dbReference>
<keyword evidence="5 7" id="KW-0436">Ligase</keyword>
<name>A0A224ABU6_9FLAO</name>
<gene>
    <name evidence="7 11" type="primary">pncB</name>
    <name evidence="11" type="ORF">STAT_430</name>
</gene>
<keyword evidence="12" id="KW-1185">Reference proteome</keyword>
<dbReference type="NCBIfam" id="TIGR01514">
    <property type="entry name" value="NAPRTase"/>
    <property type="match status" value="1"/>
</dbReference>
<protein>
    <recommendedName>
        <fullName evidence="3 7">Nicotinate phosphoribosyltransferase</fullName>
        <shortName evidence="7">NAPRTase</shortName>
        <ecNumber evidence="3 7">6.3.4.21</ecNumber>
    </recommendedName>
</protein>
<dbReference type="AlphaFoldDB" id="A0A224ABU6"/>
<feature type="modified residue" description="Phosphohistidine; by autocatalysis" evidence="7">
    <location>
        <position position="218"/>
    </location>
</feature>
<dbReference type="UniPathway" id="UPA00253">
    <property type="reaction ID" value="UER00457"/>
</dbReference>
<dbReference type="GO" id="GO:0034355">
    <property type="term" value="P:NAD+ biosynthetic process via the salvage pathway"/>
    <property type="evidence" value="ECO:0007669"/>
    <property type="project" value="TreeGrafter"/>
</dbReference>
<evidence type="ECO:0000256" key="6">
    <source>
        <dbReference type="ARBA" id="ARBA00022642"/>
    </source>
</evidence>
<dbReference type="PIRSF" id="PIRSF000484">
    <property type="entry name" value="NAPRT"/>
    <property type="match status" value="1"/>
</dbReference>
<dbReference type="EMBL" id="AP014608">
    <property type="protein sequence ID" value="BBA17347.1"/>
    <property type="molecule type" value="Genomic_DNA"/>
</dbReference>
<dbReference type="InterPro" id="IPR036068">
    <property type="entry name" value="Nicotinate_pribotase-like_C"/>
</dbReference>
<dbReference type="EC" id="6.3.4.21" evidence="3 7"/>
<comment type="pathway">
    <text evidence="1 7 8">Cofactor biosynthesis; NAD(+) biosynthesis; nicotinate D-ribonucleotide from nicotinate: step 1/1.</text>
</comment>
<dbReference type="PANTHER" id="PTHR11098:SF1">
    <property type="entry name" value="NICOTINATE PHOSPHORIBOSYLTRANSFERASE"/>
    <property type="match status" value="1"/>
</dbReference>
<evidence type="ECO:0000313" key="11">
    <source>
        <dbReference type="EMBL" id="BBA17347.1"/>
    </source>
</evidence>
<dbReference type="OrthoDB" id="9771406at2"/>
<keyword evidence="6 7" id="KW-0662">Pyridine nucleotide biosynthesis</keyword>
<comment type="similarity">
    <text evidence="2 7 8">Belongs to the NAPRTase family.</text>
</comment>
<dbReference type="Proteomes" id="UP000263619">
    <property type="component" value="Chromosome"/>
</dbReference>
<dbReference type="InterPro" id="IPR040727">
    <property type="entry name" value="NAPRTase_N"/>
</dbReference>
<accession>A0A224ABU6</accession>
<proteinExistence type="inferred from homology"/>
<evidence type="ECO:0000256" key="8">
    <source>
        <dbReference type="RuleBase" id="RU003838"/>
    </source>
</evidence>